<accession>A0A2G5BJF5</accession>
<protein>
    <submittedName>
        <fullName evidence="1">Uncharacterized protein</fullName>
    </submittedName>
</protein>
<evidence type="ECO:0000313" key="2">
    <source>
        <dbReference type="Proteomes" id="UP000242474"/>
    </source>
</evidence>
<name>A0A2G5BJF5_COERN</name>
<dbReference type="Proteomes" id="UP000242474">
    <property type="component" value="Unassembled WGS sequence"/>
</dbReference>
<reference evidence="1 2" key="1">
    <citation type="journal article" date="2015" name="Genome Biol. Evol.">
        <title>Phylogenomic analyses indicate that early fungi evolved digesting cell walls of algal ancestors of land plants.</title>
        <authorList>
            <person name="Chang Y."/>
            <person name="Wang S."/>
            <person name="Sekimoto S."/>
            <person name="Aerts A.L."/>
            <person name="Choi C."/>
            <person name="Clum A."/>
            <person name="LaButti K.M."/>
            <person name="Lindquist E.A."/>
            <person name="Yee Ngan C."/>
            <person name="Ohm R.A."/>
            <person name="Salamov A.A."/>
            <person name="Grigoriev I.V."/>
            <person name="Spatafora J.W."/>
            <person name="Berbee M.L."/>
        </authorList>
    </citation>
    <scope>NUCLEOTIDE SEQUENCE [LARGE SCALE GENOMIC DNA]</scope>
    <source>
        <strain evidence="1 2">NRRL 1564</strain>
    </source>
</reference>
<dbReference type="AlphaFoldDB" id="A0A2G5BJF5"/>
<proteinExistence type="predicted"/>
<dbReference type="EMBL" id="KZ303487">
    <property type="protein sequence ID" value="PIA19136.1"/>
    <property type="molecule type" value="Genomic_DNA"/>
</dbReference>
<organism evidence="1 2">
    <name type="scientific">Coemansia reversa (strain ATCC 12441 / NRRL 1564)</name>
    <dbReference type="NCBI Taxonomy" id="763665"/>
    <lineage>
        <taxon>Eukaryota</taxon>
        <taxon>Fungi</taxon>
        <taxon>Fungi incertae sedis</taxon>
        <taxon>Zoopagomycota</taxon>
        <taxon>Kickxellomycotina</taxon>
        <taxon>Kickxellomycetes</taxon>
        <taxon>Kickxellales</taxon>
        <taxon>Kickxellaceae</taxon>
        <taxon>Coemansia</taxon>
    </lineage>
</organism>
<keyword evidence="2" id="KW-1185">Reference proteome</keyword>
<evidence type="ECO:0000313" key="1">
    <source>
        <dbReference type="EMBL" id="PIA19136.1"/>
    </source>
</evidence>
<gene>
    <name evidence="1" type="ORF">COEREDRAFT_79114</name>
</gene>
<sequence>MSTGNGKVWLAEKEDTALCTMEGAVRVPFCGSSGQMRTANKKQKQRHGKVEFVCCAIVWQQQEKEQTGINEWLLAI</sequence>